<keyword evidence="7 8" id="KW-0472">Membrane</keyword>
<evidence type="ECO:0000256" key="2">
    <source>
        <dbReference type="ARBA" id="ARBA00009045"/>
    </source>
</evidence>
<evidence type="ECO:0000256" key="5">
    <source>
        <dbReference type="ARBA" id="ARBA00022801"/>
    </source>
</evidence>
<dbReference type="PANTHER" id="PTHR43066">
    <property type="entry name" value="RHOMBOID-RELATED PROTEIN"/>
    <property type="match status" value="1"/>
</dbReference>
<feature type="domain" description="Peptidase S54 rhomboid" evidence="9">
    <location>
        <begin position="35"/>
        <end position="164"/>
    </location>
</feature>
<evidence type="ECO:0000256" key="7">
    <source>
        <dbReference type="ARBA" id="ARBA00023136"/>
    </source>
</evidence>
<evidence type="ECO:0000256" key="3">
    <source>
        <dbReference type="ARBA" id="ARBA00022670"/>
    </source>
</evidence>
<feature type="transmembrane region" description="Helical" evidence="8">
    <location>
        <begin position="96"/>
        <end position="113"/>
    </location>
</feature>
<feature type="transmembrane region" description="Helical" evidence="8">
    <location>
        <begin position="47"/>
        <end position="65"/>
    </location>
</feature>
<dbReference type="PANTHER" id="PTHR43066:SF1">
    <property type="entry name" value="RHOMBOID PROTEIN 2"/>
    <property type="match status" value="1"/>
</dbReference>
<dbReference type="GO" id="GO:0006508">
    <property type="term" value="P:proteolysis"/>
    <property type="evidence" value="ECO:0007669"/>
    <property type="project" value="UniProtKB-KW"/>
</dbReference>
<proteinExistence type="inferred from homology"/>
<dbReference type="InterPro" id="IPR022764">
    <property type="entry name" value="Peptidase_S54_rhomboid_dom"/>
</dbReference>
<keyword evidence="4 8" id="KW-0812">Transmembrane</keyword>
<comment type="caution">
    <text evidence="10">The sequence shown here is derived from an EMBL/GenBank/DDBJ whole genome shotgun (WGS) entry which is preliminary data.</text>
</comment>
<dbReference type="Gene3D" id="1.20.1540.10">
    <property type="entry name" value="Rhomboid-like"/>
    <property type="match status" value="1"/>
</dbReference>
<evidence type="ECO:0000259" key="9">
    <source>
        <dbReference type="Pfam" id="PF01694"/>
    </source>
</evidence>
<dbReference type="SUPFAM" id="SSF144091">
    <property type="entry name" value="Rhomboid-like"/>
    <property type="match status" value="1"/>
</dbReference>
<dbReference type="AlphaFoldDB" id="A0A918TPA9"/>
<dbReference type="Pfam" id="PF01694">
    <property type="entry name" value="Rhomboid"/>
    <property type="match status" value="1"/>
</dbReference>
<keyword evidence="3 10" id="KW-0645">Protease</keyword>
<organism evidence="10 11">
    <name type="scientific">Roseibacillus persicicus</name>
    <dbReference type="NCBI Taxonomy" id="454148"/>
    <lineage>
        <taxon>Bacteria</taxon>
        <taxon>Pseudomonadati</taxon>
        <taxon>Verrucomicrobiota</taxon>
        <taxon>Verrucomicrobiia</taxon>
        <taxon>Verrucomicrobiales</taxon>
        <taxon>Verrucomicrobiaceae</taxon>
        <taxon>Roseibacillus</taxon>
    </lineage>
</organism>
<keyword evidence="5" id="KW-0378">Hydrolase</keyword>
<sequence>MFIAWGVEIADVILRNIGLPLDSLGIHPRRLFGLIGVFFSPWLHGDWGHLINNTVAFLGLGFVMLMAEGKRFLHTTFLLVLISGLGTWLIGRGGSVHIGASGLIYGYFGYLILRAWTERQPLWIAVGVIVALFYGGMVWGVLPTDQGVSWEAHLCGFLGGLWLGRNHGLLSQARR</sequence>
<reference evidence="10" key="2">
    <citation type="submission" date="2020-09" db="EMBL/GenBank/DDBJ databases">
        <authorList>
            <person name="Sun Q."/>
            <person name="Kim S."/>
        </authorList>
    </citation>
    <scope>NUCLEOTIDE SEQUENCE</scope>
    <source>
        <strain evidence="10">KCTC 12988</strain>
    </source>
</reference>
<dbReference type="GO" id="GO:0004252">
    <property type="term" value="F:serine-type endopeptidase activity"/>
    <property type="evidence" value="ECO:0007669"/>
    <property type="project" value="InterPro"/>
</dbReference>
<protein>
    <submittedName>
        <fullName evidence="10">Rhomboid family intramembrane serine protease</fullName>
    </submittedName>
</protein>
<evidence type="ECO:0000256" key="8">
    <source>
        <dbReference type="SAM" id="Phobius"/>
    </source>
</evidence>
<dbReference type="Proteomes" id="UP000644507">
    <property type="component" value="Unassembled WGS sequence"/>
</dbReference>
<dbReference type="EMBL" id="BMXI01000009">
    <property type="protein sequence ID" value="GHC55096.1"/>
    <property type="molecule type" value="Genomic_DNA"/>
</dbReference>
<reference evidence="10" key="1">
    <citation type="journal article" date="2014" name="Int. J. Syst. Evol. Microbiol.">
        <title>Complete genome sequence of Corynebacterium casei LMG S-19264T (=DSM 44701T), isolated from a smear-ripened cheese.</title>
        <authorList>
            <consortium name="US DOE Joint Genome Institute (JGI-PGF)"/>
            <person name="Walter F."/>
            <person name="Albersmeier A."/>
            <person name="Kalinowski J."/>
            <person name="Ruckert C."/>
        </authorList>
    </citation>
    <scope>NUCLEOTIDE SEQUENCE</scope>
    <source>
        <strain evidence="10">KCTC 12988</strain>
    </source>
</reference>
<keyword evidence="11" id="KW-1185">Reference proteome</keyword>
<evidence type="ECO:0000256" key="1">
    <source>
        <dbReference type="ARBA" id="ARBA00004141"/>
    </source>
</evidence>
<name>A0A918TPA9_9BACT</name>
<dbReference type="InterPro" id="IPR035952">
    <property type="entry name" value="Rhomboid-like_sf"/>
</dbReference>
<dbReference type="GO" id="GO:0016020">
    <property type="term" value="C:membrane"/>
    <property type="evidence" value="ECO:0007669"/>
    <property type="project" value="UniProtKB-SubCell"/>
</dbReference>
<comment type="subcellular location">
    <subcellularLocation>
        <location evidence="1">Membrane</location>
        <topology evidence="1">Multi-pass membrane protein</topology>
    </subcellularLocation>
</comment>
<feature type="transmembrane region" description="Helical" evidence="8">
    <location>
        <begin position="72"/>
        <end position="90"/>
    </location>
</feature>
<accession>A0A918TPA9</accession>
<gene>
    <name evidence="10" type="ORF">GCM10007100_22010</name>
</gene>
<comment type="similarity">
    <text evidence="2">Belongs to the peptidase S54 family.</text>
</comment>
<evidence type="ECO:0000256" key="4">
    <source>
        <dbReference type="ARBA" id="ARBA00022692"/>
    </source>
</evidence>
<keyword evidence="6 8" id="KW-1133">Transmembrane helix</keyword>
<evidence type="ECO:0000256" key="6">
    <source>
        <dbReference type="ARBA" id="ARBA00022989"/>
    </source>
</evidence>
<evidence type="ECO:0000313" key="11">
    <source>
        <dbReference type="Proteomes" id="UP000644507"/>
    </source>
</evidence>
<evidence type="ECO:0000313" key="10">
    <source>
        <dbReference type="EMBL" id="GHC55096.1"/>
    </source>
</evidence>
<feature type="transmembrane region" description="Helical" evidence="8">
    <location>
        <begin position="122"/>
        <end position="142"/>
    </location>
</feature>